<keyword evidence="4 12" id="KW-0813">Transport</keyword>
<feature type="non-terminal residue" evidence="13">
    <location>
        <position position="1"/>
    </location>
</feature>
<evidence type="ECO:0000256" key="11">
    <source>
        <dbReference type="ARBA" id="ARBA00023136"/>
    </source>
</evidence>
<evidence type="ECO:0000256" key="8">
    <source>
        <dbReference type="ARBA" id="ARBA00022989"/>
    </source>
</evidence>
<dbReference type="Pfam" id="PF08294">
    <property type="entry name" value="TIM21"/>
    <property type="match status" value="1"/>
</dbReference>
<proteinExistence type="evidence at transcript level"/>
<evidence type="ECO:0000256" key="12">
    <source>
        <dbReference type="RuleBase" id="RU367142"/>
    </source>
</evidence>
<keyword evidence="8 12" id="KW-1133">Transmembrane helix</keyword>
<dbReference type="InterPro" id="IPR013261">
    <property type="entry name" value="Tim21"/>
</dbReference>
<organism evidence="13">
    <name type="scientific">Rhodnius neglectus</name>
    <dbReference type="NCBI Taxonomy" id="72488"/>
    <lineage>
        <taxon>Eukaryota</taxon>
        <taxon>Metazoa</taxon>
        <taxon>Ecdysozoa</taxon>
        <taxon>Arthropoda</taxon>
        <taxon>Hexapoda</taxon>
        <taxon>Insecta</taxon>
        <taxon>Pterygota</taxon>
        <taxon>Neoptera</taxon>
        <taxon>Paraneoptera</taxon>
        <taxon>Hemiptera</taxon>
        <taxon>Heteroptera</taxon>
        <taxon>Panheteroptera</taxon>
        <taxon>Cimicomorpha</taxon>
        <taxon>Reduviidae</taxon>
        <taxon>Triatominae</taxon>
        <taxon>Rhodnius</taxon>
    </lineage>
</organism>
<evidence type="ECO:0000256" key="7">
    <source>
        <dbReference type="ARBA" id="ARBA00022946"/>
    </source>
</evidence>
<evidence type="ECO:0000256" key="4">
    <source>
        <dbReference type="ARBA" id="ARBA00022448"/>
    </source>
</evidence>
<keyword evidence="11 12" id="KW-0472">Membrane</keyword>
<dbReference type="GO" id="GO:0005744">
    <property type="term" value="C:TIM23 mitochondrial import inner membrane translocase complex"/>
    <property type="evidence" value="ECO:0007669"/>
    <property type="project" value="UniProtKB-UniRule"/>
</dbReference>
<feature type="non-terminal residue" evidence="13">
    <location>
        <position position="206"/>
    </location>
</feature>
<keyword evidence="6 12" id="KW-0653">Protein transport</keyword>
<evidence type="ECO:0000256" key="10">
    <source>
        <dbReference type="ARBA" id="ARBA00023128"/>
    </source>
</evidence>
<sequence length="206" mass="23727">IIRNLFQQPLCQKYSIISQENCFGNRVQCLKVQQRHFAEEKSSVVPKAARDSSEVSTSISETVKETTKTTFYSLVILGGIGVTALLFYAVFRELFSSKSPNSVYTKAFEKCVVDTRVQDALGEPIKGHGETTRRGRRRHVNHITYMKDNVEHMRMQFYLKGARKSGTVHLEVIEGASGSYEYRYLFVQMDEWPHKVIVLEDNRHDR</sequence>
<comment type="function">
    <text evidence="12">Essential component of the TIM23 complex, a complex that mediates the translocation of transit peptide-containing proteins across the mitochondrial inner membrane.</text>
</comment>
<protein>
    <recommendedName>
        <fullName evidence="3 12">Mitochondrial import inner membrane translocase subunit Tim21</fullName>
    </recommendedName>
</protein>
<keyword evidence="7" id="KW-0809">Transit peptide</keyword>
<dbReference type="FunFam" id="3.10.450.320:FF:000001">
    <property type="entry name" value="Mitochondrial import inner membrane translocase subunit Tim21"/>
    <property type="match status" value="1"/>
</dbReference>
<dbReference type="PANTHER" id="PTHR13032">
    <property type="entry name" value="MITOCHONDRIAL IMPORT INNER MEMBRANE TRANSLOCASE SUBUNIT TIM21"/>
    <property type="match status" value="1"/>
</dbReference>
<dbReference type="AlphaFoldDB" id="A0A0P4VGJ2"/>
<keyword evidence="12" id="KW-0999">Mitochondrion inner membrane</keyword>
<dbReference type="EMBL" id="GDKW01004135">
    <property type="protein sequence ID" value="JAI52460.1"/>
    <property type="molecule type" value="mRNA"/>
</dbReference>
<evidence type="ECO:0000256" key="5">
    <source>
        <dbReference type="ARBA" id="ARBA00022692"/>
    </source>
</evidence>
<evidence type="ECO:0000256" key="6">
    <source>
        <dbReference type="ARBA" id="ARBA00022927"/>
    </source>
</evidence>
<reference evidence="13" key="1">
    <citation type="journal article" date="2016" name="PLoS Negl. Trop. Dis.">
        <title>A Deep Insight into the Sialome of Rhodnius neglectus, a Vector of Chagas Disease.</title>
        <authorList>
            <person name="Santiago P.B."/>
            <person name="Assumpcao T.C."/>
            <person name="Araujo C.N."/>
            <person name="Bastos I.M."/>
            <person name="Neves D."/>
            <person name="Silva I.G."/>
            <person name="Charneau S."/>
            <person name="Queiroz R.M."/>
            <person name="Raiol T."/>
            <person name="Oliveira J.V."/>
            <person name="Sousa M.V."/>
            <person name="Calvo E."/>
            <person name="Ribeiro J.M."/>
            <person name="Santana J.M."/>
        </authorList>
    </citation>
    <scope>NUCLEOTIDE SEQUENCE</scope>
    <source>
        <tissue evidence="13">Salivary glands</tissue>
    </source>
</reference>
<evidence type="ECO:0000256" key="1">
    <source>
        <dbReference type="ARBA" id="ARBA00004304"/>
    </source>
</evidence>
<dbReference type="Gene3D" id="3.10.450.320">
    <property type="entry name" value="Mitochondrial import inner membrane translocase subunit Tim21"/>
    <property type="match status" value="1"/>
</dbReference>
<name>A0A0P4VGJ2_9HEMI</name>
<accession>A0A0P4VGJ2</accession>
<comment type="subcellular location">
    <subcellularLocation>
        <location evidence="12">Mitochondrion inner membrane</location>
        <topology evidence="12">Single-pass membrane protein</topology>
    </subcellularLocation>
    <subcellularLocation>
        <location evidence="1">Mitochondrion membrane</location>
        <topology evidence="1">Single-pass membrane protein</topology>
    </subcellularLocation>
</comment>
<evidence type="ECO:0000256" key="9">
    <source>
        <dbReference type="ARBA" id="ARBA00023010"/>
    </source>
</evidence>
<evidence type="ECO:0000256" key="3">
    <source>
        <dbReference type="ARBA" id="ARBA00020726"/>
    </source>
</evidence>
<comment type="subunit">
    <text evidence="12">Component of the TIM23 complex.</text>
</comment>
<keyword evidence="10 12" id="KW-0496">Mitochondrion</keyword>
<evidence type="ECO:0000256" key="2">
    <source>
        <dbReference type="ARBA" id="ARBA00010867"/>
    </source>
</evidence>
<keyword evidence="5 12" id="KW-0812">Transmembrane</keyword>
<feature type="transmembrane region" description="Helical" evidence="12">
    <location>
        <begin position="71"/>
        <end position="91"/>
    </location>
</feature>
<dbReference type="PANTHER" id="PTHR13032:SF6">
    <property type="entry name" value="MITOCHONDRIAL IMPORT INNER MEMBRANE TRANSLOCASE SUBUNIT TIM21"/>
    <property type="match status" value="1"/>
</dbReference>
<dbReference type="InterPro" id="IPR038552">
    <property type="entry name" value="Tim21_IMS_sf"/>
</dbReference>
<comment type="similarity">
    <text evidence="2 12">Belongs to the TIM21 family.</text>
</comment>
<keyword evidence="9 12" id="KW-0811">Translocation</keyword>
<evidence type="ECO:0000313" key="13">
    <source>
        <dbReference type="EMBL" id="JAI52460.1"/>
    </source>
</evidence>
<dbReference type="GO" id="GO:0030150">
    <property type="term" value="P:protein import into mitochondrial matrix"/>
    <property type="evidence" value="ECO:0007669"/>
    <property type="project" value="UniProtKB-UniRule"/>
</dbReference>